<feature type="signal peptide" evidence="7">
    <location>
        <begin position="1"/>
        <end position="23"/>
    </location>
</feature>
<dbReference type="GO" id="GO:0050053">
    <property type="term" value="F:levansucrase activity"/>
    <property type="evidence" value="ECO:0007669"/>
    <property type="project" value="InterPro"/>
</dbReference>
<dbReference type="GO" id="GO:0046872">
    <property type="term" value="F:metal ion binding"/>
    <property type="evidence" value="ECO:0007669"/>
    <property type="project" value="UniProtKB-KW"/>
</dbReference>
<dbReference type="InterPro" id="IPR003469">
    <property type="entry name" value="Glyco_hydro_68"/>
</dbReference>
<evidence type="ECO:0000256" key="3">
    <source>
        <dbReference type="PIRSR" id="PIRSR603469-2"/>
    </source>
</evidence>
<comment type="similarity">
    <text evidence="1 6">Belongs to the glycosyl hydrolase 68 family.</text>
</comment>
<dbReference type="OrthoDB" id="2210426at2"/>
<dbReference type="GO" id="GO:0009758">
    <property type="term" value="P:carbohydrate utilization"/>
    <property type="evidence" value="ECO:0007669"/>
    <property type="project" value="InterPro"/>
</dbReference>
<dbReference type="Pfam" id="PF02435">
    <property type="entry name" value="Glyco_hydro_68"/>
    <property type="match status" value="1"/>
</dbReference>
<dbReference type="InterPro" id="IPR023296">
    <property type="entry name" value="Glyco_hydro_beta-prop_sf"/>
</dbReference>
<dbReference type="Proteomes" id="UP000253314">
    <property type="component" value="Unassembled WGS sequence"/>
</dbReference>
<feature type="binding site" evidence="3">
    <location>
        <position position="72"/>
    </location>
    <ligand>
        <name>substrate</name>
    </ligand>
</feature>
<feature type="binding site" evidence="3">
    <location>
        <begin position="309"/>
        <end position="311"/>
    </location>
    <ligand>
        <name>substrate</name>
    </ligand>
</feature>
<dbReference type="CDD" id="cd08997">
    <property type="entry name" value="GH68"/>
    <property type="match status" value="1"/>
</dbReference>
<feature type="active site" description="Nucleophile" evidence="2">
    <location>
        <position position="73"/>
    </location>
</feature>
<evidence type="ECO:0000256" key="4">
    <source>
        <dbReference type="PIRSR" id="PIRSR603469-3"/>
    </source>
</evidence>
<proteinExistence type="inferred from homology"/>
<dbReference type="EMBL" id="QOCW01000003">
    <property type="protein sequence ID" value="RBW70756.1"/>
    <property type="molecule type" value="Genomic_DNA"/>
</dbReference>
<dbReference type="RefSeq" id="WP_113804750.1">
    <property type="nucleotide sequence ID" value="NZ_QOCW01000003.1"/>
</dbReference>
<evidence type="ECO:0000256" key="2">
    <source>
        <dbReference type="PIRSR" id="PIRSR603469-1"/>
    </source>
</evidence>
<keyword evidence="7" id="KW-0732">Signal</keyword>
<reference evidence="8 9" key="1">
    <citation type="submission" date="2018-07" db="EMBL/GenBank/DDBJ databases">
        <title>Lottiidibacillus patelloidae gen. nov., sp. nov., isolated from the intestinal tract of a marine limpet and the reclassification of B. taeanensis BH030017T, B. algicola KMM 3737T and B. hwajinpoensis SW-72T as genus Lottiidibacillus.</title>
        <authorList>
            <person name="Liu R."/>
            <person name="Huang Z."/>
        </authorList>
    </citation>
    <scope>NUCLEOTIDE SEQUENCE [LARGE SCALE GENOMIC DNA]</scope>
    <source>
        <strain evidence="8 9">BH030017</strain>
    </source>
</reference>
<keyword evidence="9" id="KW-1185">Reference proteome</keyword>
<evidence type="ECO:0000256" key="5">
    <source>
        <dbReference type="PIRSR" id="PIRSR603469-4"/>
    </source>
</evidence>
<feature type="chain" id="PRO_5038509296" evidence="7">
    <location>
        <begin position="24"/>
        <end position="444"/>
    </location>
</feature>
<feature type="binding site" evidence="4">
    <location>
        <position position="278"/>
    </location>
    <ligand>
        <name>Ca(2+)</name>
        <dbReference type="ChEBI" id="CHEBI:29108"/>
        <label>1</label>
    </ligand>
</feature>
<sequence>MFIRNRKKALTTFALAATLVASANFPTLAEGAGTTVNWTREQASKIQQTADNTAPYFNGGEIEKMTPDYHVWDTWPLRNRDGSIAVINGYKIIFSLTAPSNILPGKRHDIAEIRYFYSKNGQDWELGGTVFPEGEALGSRQWAGSAMVDNGKVNFFYTATGRKGEEHLSYEQRLVKASADIEVSKKDGITFSNWSDHKVILEPEGKYYQTMEEGMQGDIAYAFRDPWFFEDPKTGEEYILFEGNSNGTPAERMCEPEHIGSEEFRANHEVPEVSKLHNGSIGIAKATNDDLTEFEIMPPLVEANCVNQELERPHIVTKGNKYYLFTDTHLNKFAPGVSGPDGLFGFVSDTLVGGYEPLNGDGLVISNPKENPYQAYSWMVMPNGTVVSFLNFFDLEGKTINDIGHQPHEWQFEHFGGTLAPSLKISINQDKTKIVKELEPGVFK</sequence>
<keyword evidence="4" id="KW-0479">Metal-binding</keyword>
<feature type="active site" description="Proton donor/acceptor" evidence="2">
    <location>
        <position position="311"/>
    </location>
</feature>
<feature type="binding site" evidence="3">
    <location>
        <begin position="224"/>
        <end position="225"/>
    </location>
    <ligand>
        <name>substrate</name>
    </ligand>
</feature>
<dbReference type="Gene3D" id="2.115.10.20">
    <property type="entry name" value="Glycosyl hydrolase domain, family 43"/>
    <property type="match status" value="1"/>
</dbReference>
<evidence type="ECO:0000313" key="8">
    <source>
        <dbReference type="EMBL" id="RBW70756.1"/>
    </source>
</evidence>
<gene>
    <name evidence="8" type="ORF">DS031_04550</name>
</gene>
<keyword evidence="4" id="KW-0106">Calcium</keyword>
<comment type="cofactor">
    <cofactor evidence="4">
        <name>Ca(2+)</name>
        <dbReference type="ChEBI" id="CHEBI:29108"/>
    </cofactor>
</comment>
<comment type="caution">
    <text evidence="8">The sequence shown here is derived from an EMBL/GenBank/DDBJ whole genome shotgun (WGS) entry which is preliminary data.</text>
</comment>
<evidence type="ECO:0000313" key="9">
    <source>
        <dbReference type="Proteomes" id="UP000253314"/>
    </source>
</evidence>
<dbReference type="AlphaFoldDB" id="A0A366XYS1"/>
<keyword evidence="8" id="KW-0378">Hydrolase</keyword>
<dbReference type="SUPFAM" id="SSF75005">
    <property type="entry name" value="Arabinanase/levansucrase/invertase"/>
    <property type="match status" value="1"/>
</dbReference>
<dbReference type="GO" id="GO:0016787">
    <property type="term" value="F:hydrolase activity"/>
    <property type="evidence" value="ECO:0007669"/>
    <property type="project" value="UniProtKB-KW"/>
</dbReference>
<evidence type="ECO:0000256" key="1">
    <source>
        <dbReference type="ARBA" id="ARBA00006775"/>
    </source>
</evidence>
<accession>A0A366XYS1</accession>
<organism evidence="8 9">
    <name type="scientific">Bacillus taeanensis</name>
    <dbReference type="NCBI Taxonomy" id="273032"/>
    <lineage>
        <taxon>Bacteria</taxon>
        <taxon>Bacillati</taxon>
        <taxon>Bacillota</taxon>
        <taxon>Bacilli</taxon>
        <taxon>Bacillales</taxon>
        <taxon>Bacillaceae</taxon>
        <taxon>Bacillus</taxon>
    </lineage>
</organism>
<feature type="site" description="Transition state stabilizer" evidence="5">
    <location>
        <position position="225"/>
    </location>
</feature>
<name>A0A366XYS1_9BACI</name>
<protein>
    <submittedName>
        <fullName evidence="8">Glycoside hydrolase family 68 protein</fullName>
    </submittedName>
</protein>
<feature type="binding site" evidence="3">
    <location>
        <position position="143"/>
    </location>
    <ligand>
        <name>substrate</name>
    </ligand>
</feature>
<evidence type="ECO:0000256" key="7">
    <source>
        <dbReference type="SAM" id="SignalP"/>
    </source>
</evidence>
<evidence type="ECO:0000256" key="6">
    <source>
        <dbReference type="RuleBase" id="RU361220"/>
    </source>
</evidence>